<dbReference type="InterPro" id="IPR050090">
    <property type="entry name" value="Tyrosine_recombinase_XerCD"/>
</dbReference>
<evidence type="ECO:0000256" key="2">
    <source>
        <dbReference type="ARBA" id="ARBA00022908"/>
    </source>
</evidence>
<evidence type="ECO:0000256" key="5">
    <source>
        <dbReference type="PROSITE-ProRule" id="PRU01248"/>
    </source>
</evidence>
<comment type="similarity">
    <text evidence="1">Belongs to the 'phage' integrase family.</text>
</comment>
<protein>
    <submittedName>
        <fullName evidence="8">Site-specific recombinase, phage integrase family</fullName>
    </submittedName>
</protein>
<dbReference type="GeneID" id="98001950"/>
<dbReference type="GO" id="GO:0003677">
    <property type="term" value="F:DNA binding"/>
    <property type="evidence" value="ECO:0007669"/>
    <property type="project" value="UniProtKB-UniRule"/>
</dbReference>
<dbReference type="Proteomes" id="UP000003560">
    <property type="component" value="Unassembled WGS sequence"/>
</dbReference>
<dbReference type="STRING" id="445975.COLSTE_01092"/>
<proteinExistence type="inferred from homology"/>
<gene>
    <name evidence="8" type="ORF">COLSTE_01092</name>
</gene>
<dbReference type="InterPro" id="IPR013762">
    <property type="entry name" value="Integrase-like_cat_sf"/>
</dbReference>
<sequence length="302" mass="33835">MLLSDACSAYMEAKSKKLRRTTLEGYASGLRCHVLPAWGGRELESIRRREVQEWVDSIPTPGAAEKALKCLRQVMRWAIRSLDLEIFDPTQGVELPPKPVYRRESMDAREEACVLRAAVGQPWEAVVLCAAALGLRPSEAAGLDWGDVDWRSGWVHVQRGAHSTQGGTVEYGCKTRLSDRHLKLPRFALERLRQLRGQRRKGRMRGELSPRQIYSRFKRFLRRMGLGRCSMECLRHTWATLTIEGGAALADVSVALGHTSVSTCLQHYLMSTKAVVQRAQDCFADAMRKGMAEVGDALLDAV</sequence>
<feature type="domain" description="Core-binding (CB)" evidence="7">
    <location>
        <begin position="1"/>
        <end position="79"/>
    </location>
</feature>
<dbReference type="PROSITE" id="PS51898">
    <property type="entry name" value="TYR_RECOMBINASE"/>
    <property type="match status" value="1"/>
</dbReference>
<evidence type="ECO:0000256" key="4">
    <source>
        <dbReference type="ARBA" id="ARBA00023172"/>
    </source>
</evidence>
<dbReference type="Gene3D" id="1.10.443.10">
    <property type="entry name" value="Intergrase catalytic core"/>
    <property type="match status" value="1"/>
</dbReference>
<dbReference type="Gene3D" id="1.10.150.130">
    <property type="match status" value="1"/>
</dbReference>
<dbReference type="InterPro" id="IPR004107">
    <property type="entry name" value="Integrase_SAM-like_N"/>
</dbReference>
<dbReference type="GO" id="GO:0006310">
    <property type="term" value="P:DNA recombination"/>
    <property type="evidence" value="ECO:0007669"/>
    <property type="project" value="UniProtKB-KW"/>
</dbReference>
<dbReference type="RefSeq" id="WP_006720745.1">
    <property type="nucleotide sequence ID" value="NZ_CP085935.1"/>
</dbReference>
<keyword evidence="9" id="KW-1185">Reference proteome</keyword>
<dbReference type="eggNOG" id="COG0582">
    <property type="taxonomic scope" value="Bacteria"/>
</dbReference>
<dbReference type="InterPro" id="IPR002104">
    <property type="entry name" value="Integrase_catalytic"/>
</dbReference>
<evidence type="ECO:0000313" key="9">
    <source>
        <dbReference type="Proteomes" id="UP000003560"/>
    </source>
</evidence>
<accession>B6GAJ2</accession>
<dbReference type="InterPro" id="IPR044068">
    <property type="entry name" value="CB"/>
</dbReference>
<dbReference type="EMBL" id="ABXJ01000061">
    <property type="protein sequence ID" value="EEA90704.1"/>
    <property type="molecule type" value="Genomic_DNA"/>
</dbReference>
<dbReference type="InterPro" id="IPR010998">
    <property type="entry name" value="Integrase_recombinase_N"/>
</dbReference>
<reference evidence="8 9" key="2">
    <citation type="submission" date="2008-10" db="EMBL/GenBank/DDBJ databases">
        <authorList>
            <person name="Fulton L."/>
            <person name="Clifton S."/>
            <person name="Fulton B."/>
            <person name="Xu J."/>
            <person name="Minx P."/>
            <person name="Pepin K.H."/>
            <person name="Johnson M."/>
            <person name="Thiruvilangam P."/>
            <person name="Bhonagiri V."/>
            <person name="Nash W.E."/>
            <person name="Mardis E.R."/>
            <person name="Wilson R.K."/>
        </authorList>
    </citation>
    <scope>NUCLEOTIDE SEQUENCE [LARGE SCALE GENOMIC DNA]</scope>
    <source>
        <strain evidence="8 9">DSM 13279</strain>
    </source>
</reference>
<evidence type="ECO:0000313" key="8">
    <source>
        <dbReference type="EMBL" id="EEA90704.1"/>
    </source>
</evidence>
<keyword evidence="4" id="KW-0233">DNA recombination</keyword>
<feature type="domain" description="Tyr recombinase" evidence="6">
    <location>
        <begin position="101"/>
        <end position="281"/>
    </location>
</feature>
<name>B6GAJ2_9ACTN</name>
<evidence type="ECO:0000259" key="6">
    <source>
        <dbReference type="PROSITE" id="PS51898"/>
    </source>
</evidence>
<dbReference type="CDD" id="cd01189">
    <property type="entry name" value="INT_ICEBs1_C_like"/>
    <property type="match status" value="1"/>
</dbReference>
<dbReference type="PANTHER" id="PTHR30349">
    <property type="entry name" value="PHAGE INTEGRASE-RELATED"/>
    <property type="match status" value="1"/>
</dbReference>
<dbReference type="Pfam" id="PF14659">
    <property type="entry name" value="Phage_int_SAM_3"/>
    <property type="match status" value="1"/>
</dbReference>
<organism evidence="8 9">
    <name type="scientific">Collinsella stercoris DSM 13279</name>
    <dbReference type="NCBI Taxonomy" id="445975"/>
    <lineage>
        <taxon>Bacteria</taxon>
        <taxon>Bacillati</taxon>
        <taxon>Actinomycetota</taxon>
        <taxon>Coriobacteriia</taxon>
        <taxon>Coriobacteriales</taxon>
        <taxon>Coriobacteriaceae</taxon>
        <taxon>Collinsella</taxon>
    </lineage>
</organism>
<reference evidence="8 9" key="1">
    <citation type="submission" date="2008-10" db="EMBL/GenBank/DDBJ databases">
        <title>Draft genome sequence of Collinsella stercoris (DSM 13279).</title>
        <authorList>
            <person name="Sudarsanam P."/>
            <person name="Ley R."/>
            <person name="Guruge J."/>
            <person name="Turnbaugh P.J."/>
            <person name="Mahowald M."/>
            <person name="Liep D."/>
            <person name="Gordon J."/>
        </authorList>
    </citation>
    <scope>NUCLEOTIDE SEQUENCE [LARGE SCALE GENOMIC DNA]</scope>
    <source>
        <strain evidence="8 9">DSM 13279</strain>
    </source>
</reference>
<comment type="caution">
    <text evidence="8">The sequence shown here is derived from an EMBL/GenBank/DDBJ whole genome shotgun (WGS) entry which is preliminary data.</text>
</comment>
<keyword evidence="3 5" id="KW-0238">DNA-binding</keyword>
<dbReference type="PANTHER" id="PTHR30349:SF64">
    <property type="entry name" value="PROPHAGE INTEGRASE INTD-RELATED"/>
    <property type="match status" value="1"/>
</dbReference>
<keyword evidence="2" id="KW-0229">DNA integration</keyword>
<dbReference type="PROSITE" id="PS51900">
    <property type="entry name" value="CB"/>
    <property type="match status" value="1"/>
</dbReference>
<dbReference type="InterPro" id="IPR011010">
    <property type="entry name" value="DNA_brk_join_enz"/>
</dbReference>
<dbReference type="SUPFAM" id="SSF56349">
    <property type="entry name" value="DNA breaking-rejoining enzymes"/>
    <property type="match status" value="1"/>
</dbReference>
<dbReference type="HOGENOM" id="CLU_027562_17_1_11"/>
<evidence type="ECO:0000256" key="3">
    <source>
        <dbReference type="ARBA" id="ARBA00023125"/>
    </source>
</evidence>
<evidence type="ECO:0000256" key="1">
    <source>
        <dbReference type="ARBA" id="ARBA00008857"/>
    </source>
</evidence>
<dbReference type="AlphaFoldDB" id="B6GAJ2"/>
<dbReference type="Pfam" id="PF00589">
    <property type="entry name" value="Phage_integrase"/>
    <property type="match status" value="1"/>
</dbReference>
<dbReference type="GO" id="GO:0015074">
    <property type="term" value="P:DNA integration"/>
    <property type="evidence" value="ECO:0007669"/>
    <property type="project" value="UniProtKB-KW"/>
</dbReference>
<evidence type="ECO:0000259" key="7">
    <source>
        <dbReference type="PROSITE" id="PS51900"/>
    </source>
</evidence>